<dbReference type="Proteomes" id="UP000261875">
    <property type="component" value="Chromosome"/>
</dbReference>
<dbReference type="RefSeq" id="WP_072550806.1">
    <property type="nucleotide sequence ID" value="NZ_CP021659.1"/>
</dbReference>
<gene>
    <name evidence="1" type="ORF">CCS41_02050</name>
</gene>
<evidence type="ECO:0000313" key="1">
    <source>
        <dbReference type="EMBL" id="AWK13561.1"/>
    </source>
</evidence>
<organism evidence="1 2">
    <name type="scientific">Candidatus Fukatsuia symbiotica</name>
    <dbReference type="NCBI Taxonomy" id="1878942"/>
    <lineage>
        <taxon>Bacteria</taxon>
        <taxon>Pseudomonadati</taxon>
        <taxon>Pseudomonadota</taxon>
        <taxon>Gammaproteobacteria</taxon>
        <taxon>Enterobacterales</taxon>
        <taxon>Yersiniaceae</taxon>
        <taxon>Candidatus Fukatsuia</taxon>
    </lineage>
</organism>
<dbReference type="AlphaFoldDB" id="A0A2U8I378"/>
<dbReference type="KEGG" id="fsm:CCS41_02050"/>
<dbReference type="EMBL" id="CP021659">
    <property type="protein sequence ID" value="AWK13561.1"/>
    <property type="molecule type" value="Genomic_DNA"/>
</dbReference>
<reference evidence="1 2" key="1">
    <citation type="submission" date="2017-05" db="EMBL/GenBank/DDBJ databases">
        <title>Genome sequence of Candidatus Fukatsuia symbiotica and Candidatus Hamiltonella defensa from Acyrthosiphon pisum strain 5D.</title>
        <authorList>
            <person name="Patel V.A."/>
            <person name="Chevignon G."/>
            <person name="Russell J.A."/>
            <person name="Oliver K.M."/>
        </authorList>
    </citation>
    <scope>NUCLEOTIDE SEQUENCE [LARGE SCALE GENOMIC DNA]</scope>
    <source>
        <strain evidence="1 2">5D</strain>
    </source>
</reference>
<dbReference type="GO" id="GO:0006355">
    <property type="term" value="P:regulation of DNA-templated transcription"/>
    <property type="evidence" value="ECO:0007669"/>
    <property type="project" value="InterPro"/>
</dbReference>
<accession>A0A2U8I378</accession>
<dbReference type="InterPro" id="IPR016032">
    <property type="entry name" value="Sig_transdc_resp-reg_C-effctor"/>
</dbReference>
<protein>
    <submittedName>
        <fullName evidence="1">Uncharacterized protein</fullName>
    </submittedName>
</protein>
<keyword evidence="2" id="KW-1185">Reference proteome</keyword>
<proteinExistence type="predicted"/>
<sequence length="253" mass="29576">MNVENKILERHSYEFKKEFLSLFRTYHEVTYTCIDTVNRCVHALPSNYIWHLQYWDSDLDRHLNERLKHTMSYWGAYSSEHGNTLKKLENGIKKIDMTCYDKGRFELFSVSFRTDMLLPDLFYLNKVKSAISHYATRKIRGIDGDNIALPLRAHIDSPLAHQTAGRDINYKKFKFGDISLSELELETIRYLLELKSIKEIAWLHCCSATAEKNRIIRIKEKIGCANMPLSRVFTTLKKYGIIAACLGTYIISY</sequence>
<dbReference type="GO" id="GO:0003677">
    <property type="term" value="F:DNA binding"/>
    <property type="evidence" value="ECO:0007669"/>
    <property type="project" value="InterPro"/>
</dbReference>
<name>A0A2U8I378_9GAMM</name>
<dbReference type="SUPFAM" id="SSF46894">
    <property type="entry name" value="C-terminal effector domain of the bipartite response regulators"/>
    <property type="match status" value="1"/>
</dbReference>
<evidence type="ECO:0000313" key="2">
    <source>
        <dbReference type="Proteomes" id="UP000261875"/>
    </source>
</evidence>
<dbReference type="OrthoDB" id="6479761at2"/>